<sequence>MEVGEQNIKLLAEEGVIPPLLEMASGNIESKEASLSALVKLSGCHDNKKLIAAAGGVPLVLELMSSSHIRTNIIAKCSEILERLSSHGDGVKFLVDENGTQVDLKLVIMNLLAFQQNANSSNIVRRPALRALVGICQYEAGLVKTAVLSASGVSLVLPLLDDSDLEIREAAINLLFLFSQHEPQGVVEYLLRPRRLEALVGFLENNDKGDVQMAAAGLLANLPKSEVSVTRRLIELGGLKAIIDIIQSGTTQAKENALSTLFRFTDPTNLESQRIVVELGAYPLLVDILRVGSITEKARAAALIGDLSMRSSELTVVSRRASFWCFCRANVTRCPAHGGICNVTTTFCLLEANALPDLVGLLQGEVHATAYEAIQTLSTLVREDSPQKGANVLHENGAIGPILHILTWGSESLKEEALGLLEKVFMSREMVEYYGSTARLHLVHLTGRSINEEGHLQRKAARVLLLTERYSRSSRTLVVGLPG</sequence>
<dbReference type="InterPro" id="IPR011989">
    <property type="entry name" value="ARM-like"/>
</dbReference>
<name>A0ABC8TGZ1_9AQUA</name>
<dbReference type="AlphaFoldDB" id="A0ABC8TGZ1"/>
<evidence type="ECO:0000313" key="4">
    <source>
        <dbReference type="Proteomes" id="UP001642360"/>
    </source>
</evidence>
<dbReference type="SUPFAM" id="SSF48371">
    <property type="entry name" value="ARM repeat"/>
    <property type="match status" value="1"/>
</dbReference>
<dbReference type="PANTHER" id="PTHR45958:SF15">
    <property type="entry name" value="RING-TYPE E3 UBIQUITIN TRANSFERASE"/>
    <property type="match status" value="1"/>
</dbReference>
<evidence type="ECO:0000256" key="2">
    <source>
        <dbReference type="PROSITE-ProRule" id="PRU00259"/>
    </source>
</evidence>
<accession>A0ABC8TGZ1</accession>
<feature type="repeat" description="ARM" evidence="2">
    <location>
        <begin position="194"/>
        <end position="222"/>
    </location>
</feature>
<dbReference type="PROSITE" id="PS50176">
    <property type="entry name" value="ARM_REPEAT"/>
    <property type="match status" value="2"/>
</dbReference>
<reference evidence="3 4" key="1">
    <citation type="submission" date="2024-02" db="EMBL/GenBank/DDBJ databases">
        <authorList>
            <person name="Vignale AGUSTIN F."/>
            <person name="Sosa J E."/>
            <person name="Modenutti C."/>
        </authorList>
    </citation>
    <scope>NUCLEOTIDE SEQUENCE [LARGE SCALE GENOMIC DNA]</scope>
</reference>
<dbReference type="Gene3D" id="1.25.10.10">
    <property type="entry name" value="Leucine-rich Repeat Variant"/>
    <property type="match status" value="2"/>
</dbReference>
<dbReference type="InterPro" id="IPR016024">
    <property type="entry name" value="ARM-type_fold"/>
</dbReference>
<gene>
    <name evidence="3" type="ORF">ILEXP_LOCUS37908</name>
</gene>
<organism evidence="3 4">
    <name type="scientific">Ilex paraguariensis</name>
    <name type="common">yerba mate</name>
    <dbReference type="NCBI Taxonomy" id="185542"/>
    <lineage>
        <taxon>Eukaryota</taxon>
        <taxon>Viridiplantae</taxon>
        <taxon>Streptophyta</taxon>
        <taxon>Embryophyta</taxon>
        <taxon>Tracheophyta</taxon>
        <taxon>Spermatophyta</taxon>
        <taxon>Magnoliopsida</taxon>
        <taxon>eudicotyledons</taxon>
        <taxon>Gunneridae</taxon>
        <taxon>Pentapetalae</taxon>
        <taxon>asterids</taxon>
        <taxon>campanulids</taxon>
        <taxon>Aquifoliales</taxon>
        <taxon>Aquifoliaceae</taxon>
        <taxon>Ilex</taxon>
    </lineage>
</organism>
<proteinExistence type="predicted"/>
<dbReference type="SMART" id="SM00185">
    <property type="entry name" value="ARM"/>
    <property type="match status" value="7"/>
</dbReference>
<protein>
    <submittedName>
        <fullName evidence="3">Uncharacterized protein</fullName>
    </submittedName>
</protein>
<dbReference type="InterPro" id="IPR052608">
    <property type="entry name" value="U-box_domain_protein"/>
</dbReference>
<feature type="repeat" description="ARM" evidence="2">
    <location>
        <begin position="55"/>
        <end position="99"/>
    </location>
</feature>
<evidence type="ECO:0000313" key="3">
    <source>
        <dbReference type="EMBL" id="CAK9168513.1"/>
    </source>
</evidence>
<keyword evidence="4" id="KW-1185">Reference proteome</keyword>
<evidence type="ECO:0000256" key="1">
    <source>
        <dbReference type="ARBA" id="ARBA00022737"/>
    </source>
</evidence>
<dbReference type="Proteomes" id="UP001642360">
    <property type="component" value="Unassembled WGS sequence"/>
</dbReference>
<dbReference type="PANTHER" id="PTHR45958">
    <property type="entry name" value="RING-TYPE E3 UBIQUITIN TRANSFERASE"/>
    <property type="match status" value="1"/>
</dbReference>
<comment type="caution">
    <text evidence="3">The sequence shown here is derived from an EMBL/GenBank/DDBJ whole genome shotgun (WGS) entry which is preliminary data.</text>
</comment>
<keyword evidence="1" id="KW-0677">Repeat</keyword>
<dbReference type="EMBL" id="CAUOFW020005081">
    <property type="protein sequence ID" value="CAK9168513.1"/>
    <property type="molecule type" value="Genomic_DNA"/>
</dbReference>
<dbReference type="InterPro" id="IPR000225">
    <property type="entry name" value="Armadillo"/>
</dbReference>